<name>A0A0K6IWF0_9PROT</name>
<evidence type="ECO:0000256" key="3">
    <source>
        <dbReference type="ARBA" id="ARBA00022692"/>
    </source>
</evidence>
<evidence type="ECO:0000256" key="4">
    <source>
        <dbReference type="ARBA" id="ARBA00022989"/>
    </source>
</evidence>
<dbReference type="Proteomes" id="UP000182108">
    <property type="component" value="Unassembled WGS sequence"/>
</dbReference>
<gene>
    <name evidence="8" type="ORF">Ga0061068_10790</name>
</gene>
<dbReference type="Pfam" id="PF00892">
    <property type="entry name" value="EamA"/>
    <property type="match status" value="2"/>
</dbReference>
<feature type="transmembrane region" description="Helical" evidence="6">
    <location>
        <begin position="225"/>
        <end position="246"/>
    </location>
</feature>
<comment type="similarity">
    <text evidence="2">Belongs to the EamA transporter family.</text>
</comment>
<keyword evidence="9" id="KW-1185">Reference proteome</keyword>
<feature type="domain" description="EamA" evidence="7">
    <location>
        <begin position="15"/>
        <end position="147"/>
    </location>
</feature>
<evidence type="ECO:0000313" key="8">
    <source>
        <dbReference type="EMBL" id="CUB07450.1"/>
    </source>
</evidence>
<feature type="transmembrane region" description="Helical" evidence="6">
    <location>
        <begin position="103"/>
        <end position="124"/>
    </location>
</feature>
<evidence type="ECO:0000256" key="5">
    <source>
        <dbReference type="ARBA" id="ARBA00023136"/>
    </source>
</evidence>
<keyword evidence="3 6" id="KW-0812">Transmembrane</keyword>
<feature type="domain" description="EamA" evidence="7">
    <location>
        <begin position="162"/>
        <end position="297"/>
    </location>
</feature>
<feature type="transmembrane region" description="Helical" evidence="6">
    <location>
        <begin position="281"/>
        <end position="299"/>
    </location>
</feature>
<feature type="transmembrane region" description="Helical" evidence="6">
    <location>
        <begin position="165"/>
        <end position="182"/>
    </location>
</feature>
<organism evidence="8 9">
    <name type="scientific">Tepidiphilus thermophilus</name>
    <dbReference type="NCBI Taxonomy" id="876478"/>
    <lineage>
        <taxon>Bacteria</taxon>
        <taxon>Pseudomonadati</taxon>
        <taxon>Pseudomonadota</taxon>
        <taxon>Hydrogenophilia</taxon>
        <taxon>Hydrogenophilales</taxon>
        <taxon>Hydrogenophilaceae</taxon>
        <taxon>Tepidiphilus</taxon>
    </lineage>
</organism>
<feature type="transmembrane region" description="Helical" evidence="6">
    <location>
        <begin position="258"/>
        <end position="275"/>
    </location>
</feature>
<keyword evidence="5 6" id="KW-0472">Membrane</keyword>
<dbReference type="PANTHER" id="PTHR32322">
    <property type="entry name" value="INNER MEMBRANE TRANSPORTER"/>
    <property type="match status" value="1"/>
</dbReference>
<dbReference type="PANTHER" id="PTHR32322:SF2">
    <property type="entry name" value="EAMA DOMAIN-CONTAINING PROTEIN"/>
    <property type="match status" value="1"/>
</dbReference>
<accession>A0A0K6IWF0</accession>
<dbReference type="AlphaFoldDB" id="A0A0K6IWF0"/>
<dbReference type="SUPFAM" id="SSF103481">
    <property type="entry name" value="Multidrug resistance efflux transporter EmrE"/>
    <property type="match status" value="2"/>
</dbReference>
<dbReference type="Gene3D" id="1.10.3730.20">
    <property type="match status" value="1"/>
</dbReference>
<dbReference type="OrthoDB" id="4167046at2"/>
<evidence type="ECO:0000256" key="1">
    <source>
        <dbReference type="ARBA" id="ARBA00004141"/>
    </source>
</evidence>
<proteinExistence type="inferred from homology"/>
<dbReference type="GO" id="GO:0016020">
    <property type="term" value="C:membrane"/>
    <property type="evidence" value="ECO:0007669"/>
    <property type="project" value="UniProtKB-SubCell"/>
</dbReference>
<keyword evidence="4 6" id="KW-1133">Transmembrane helix</keyword>
<protein>
    <submittedName>
        <fullName evidence="8">Permease of the drug/metabolite transporter (DMT) superfamily</fullName>
    </submittedName>
</protein>
<feature type="transmembrane region" description="Helical" evidence="6">
    <location>
        <begin position="194"/>
        <end position="213"/>
    </location>
</feature>
<dbReference type="InterPro" id="IPR050638">
    <property type="entry name" value="AA-Vitamin_Transporters"/>
</dbReference>
<feature type="transmembrane region" description="Helical" evidence="6">
    <location>
        <begin position="133"/>
        <end position="153"/>
    </location>
</feature>
<feature type="transmembrane region" description="Helical" evidence="6">
    <location>
        <begin position="46"/>
        <end position="64"/>
    </location>
</feature>
<comment type="subcellular location">
    <subcellularLocation>
        <location evidence="1">Membrane</location>
        <topology evidence="1">Multi-pass membrane protein</topology>
    </subcellularLocation>
</comment>
<reference evidence="9" key="1">
    <citation type="submission" date="2015-08" db="EMBL/GenBank/DDBJ databases">
        <authorList>
            <person name="Babu N.S."/>
            <person name="Beckwith C.J."/>
            <person name="Beseler K.G."/>
            <person name="Brison A."/>
            <person name="Carone J.V."/>
            <person name="Caskin T.P."/>
            <person name="Diamond M."/>
            <person name="Durham M.E."/>
            <person name="Foxe J.M."/>
            <person name="Go M."/>
            <person name="Henderson B.A."/>
            <person name="Jones I.B."/>
            <person name="McGettigan J.A."/>
            <person name="Micheletti S.J."/>
            <person name="Nasrallah M.E."/>
            <person name="Ortiz D."/>
            <person name="Piller C.R."/>
            <person name="Privatt S.R."/>
            <person name="Schneider S.L."/>
            <person name="Sharp S."/>
            <person name="Smith T.C."/>
            <person name="Stanton J.D."/>
            <person name="Ullery H.E."/>
            <person name="Wilson R.J."/>
            <person name="Serrano M.G."/>
            <person name="Buck G."/>
            <person name="Lee V."/>
            <person name="Wang Y."/>
            <person name="Carvalho R."/>
            <person name="Voegtly L."/>
            <person name="Shi R."/>
            <person name="Duckworth R."/>
            <person name="Johnson A."/>
            <person name="Loviza R."/>
            <person name="Walstead R."/>
            <person name="Shah Z."/>
            <person name="Kiflezghi M."/>
            <person name="Wade K."/>
            <person name="Ball S.L."/>
            <person name="Bradley K.W."/>
            <person name="Asai D.J."/>
            <person name="Bowman C.A."/>
            <person name="Russell D.A."/>
            <person name="Pope W.H."/>
            <person name="Jacobs-Sera D."/>
            <person name="Hendrix R.W."/>
            <person name="Hatfull G.F."/>
        </authorList>
    </citation>
    <scope>NUCLEOTIDE SEQUENCE [LARGE SCALE GENOMIC DNA]</scope>
    <source>
        <strain evidence="9">JCM 19170</strain>
    </source>
</reference>
<dbReference type="InterPro" id="IPR000620">
    <property type="entry name" value="EamA_dom"/>
</dbReference>
<feature type="transmembrane region" description="Helical" evidence="6">
    <location>
        <begin position="76"/>
        <end position="97"/>
    </location>
</feature>
<dbReference type="RefSeq" id="WP_055423733.1">
    <property type="nucleotide sequence ID" value="NZ_CYHH01000007.1"/>
</dbReference>
<dbReference type="EMBL" id="CYHH01000007">
    <property type="protein sequence ID" value="CUB07450.1"/>
    <property type="molecule type" value="Genomic_DNA"/>
</dbReference>
<evidence type="ECO:0000313" key="9">
    <source>
        <dbReference type="Proteomes" id="UP000182108"/>
    </source>
</evidence>
<sequence>MRERPAPSFAASHPYLLLTLAVAFWSSNMIVGRAIRDEVPPVTLALGRWIVAFLLTLPWALPPLRRQWAAVRRHWAILALLGVLGVGCYNTFAYLALRHTSATNAAMLNSFTPVATMLLAAAVLGHRLTRRQVLGVAVSLAGVLAIVAQGRWQVLASLSFNRGDLWMLGAVAVWGIYTVALHRRPAGIDPMAQLAVFIAVGILVLLPFGLWEWRDGPPLRWHADSLLAIVYVGIFPGFLGMVCYNAGVAVVGPGVGSLFLHLMPALTPLFAFVFLGERPAWYHAVGIVAILAGILLATARPRLPQDRHERA</sequence>
<evidence type="ECO:0000256" key="2">
    <source>
        <dbReference type="ARBA" id="ARBA00007362"/>
    </source>
</evidence>
<evidence type="ECO:0000256" key="6">
    <source>
        <dbReference type="SAM" id="Phobius"/>
    </source>
</evidence>
<evidence type="ECO:0000259" key="7">
    <source>
        <dbReference type="Pfam" id="PF00892"/>
    </source>
</evidence>
<dbReference type="InterPro" id="IPR037185">
    <property type="entry name" value="EmrE-like"/>
</dbReference>